<dbReference type="GO" id="GO:0008047">
    <property type="term" value="F:enzyme activator activity"/>
    <property type="evidence" value="ECO:0007669"/>
    <property type="project" value="UniProtKB-ARBA"/>
</dbReference>
<keyword evidence="1" id="KW-0813">Transport</keyword>
<evidence type="ECO:0000259" key="6">
    <source>
        <dbReference type="PROSITE" id="PS51352"/>
    </source>
</evidence>
<dbReference type="InterPro" id="IPR005746">
    <property type="entry name" value="Thioredoxin"/>
</dbReference>
<dbReference type="GO" id="GO:0015035">
    <property type="term" value="F:protein-disulfide reductase activity"/>
    <property type="evidence" value="ECO:0007669"/>
    <property type="project" value="InterPro"/>
</dbReference>
<dbReference type="PROSITE" id="PS51352">
    <property type="entry name" value="THIOREDOXIN_2"/>
    <property type="match status" value="1"/>
</dbReference>
<dbReference type="InterPro" id="IPR017937">
    <property type="entry name" value="Thioredoxin_CS"/>
</dbReference>
<comment type="caution">
    <text evidence="7">The sequence shown here is derived from an EMBL/GenBank/DDBJ whole genome shotgun (WGS) entry which is preliminary data.</text>
</comment>
<gene>
    <name evidence="7" type="ORF">SAY87_011282</name>
</gene>
<evidence type="ECO:0000256" key="4">
    <source>
        <dbReference type="ARBA" id="ARBA00023157"/>
    </source>
</evidence>
<dbReference type="CDD" id="cd02947">
    <property type="entry name" value="TRX_family"/>
    <property type="match status" value="1"/>
</dbReference>
<evidence type="ECO:0000256" key="5">
    <source>
        <dbReference type="ARBA" id="ARBA00023284"/>
    </source>
</evidence>
<dbReference type="InterPro" id="IPR036249">
    <property type="entry name" value="Thioredoxin-like_sf"/>
</dbReference>
<feature type="domain" description="Thioredoxin" evidence="6">
    <location>
        <begin position="47"/>
        <end position="172"/>
    </location>
</feature>
<dbReference type="PANTHER" id="PTHR45663">
    <property type="entry name" value="GEO12009P1"/>
    <property type="match status" value="1"/>
</dbReference>
<dbReference type="Proteomes" id="UP001345219">
    <property type="component" value="Chromosome 9"/>
</dbReference>
<dbReference type="PROSITE" id="PS00194">
    <property type="entry name" value="THIOREDOXIN_1"/>
    <property type="match status" value="1"/>
</dbReference>
<keyword evidence="5" id="KW-0676">Redox-active center</keyword>
<organism evidence="7 8">
    <name type="scientific">Trapa incisa</name>
    <dbReference type="NCBI Taxonomy" id="236973"/>
    <lineage>
        <taxon>Eukaryota</taxon>
        <taxon>Viridiplantae</taxon>
        <taxon>Streptophyta</taxon>
        <taxon>Embryophyta</taxon>
        <taxon>Tracheophyta</taxon>
        <taxon>Spermatophyta</taxon>
        <taxon>Magnoliopsida</taxon>
        <taxon>eudicotyledons</taxon>
        <taxon>Gunneridae</taxon>
        <taxon>Pentapetalae</taxon>
        <taxon>rosids</taxon>
        <taxon>malvids</taxon>
        <taxon>Myrtales</taxon>
        <taxon>Lythraceae</taxon>
        <taxon>Trapa</taxon>
    </lineage>
</organism>
<dbReference type="Pfam" id="PF00085">
    <property type="entry name" value="Thioredoxin"/>
    <property type="match status" value="1"/>
</dbReference>
<evidence type="ECO:0000256" key="2">
    <source>
        <dbReference type="ARBA" id="ARBA00022946"/>
    </source>
</evidence>
<evidence type="ECO:0000256" key="3">
    <source>
        <dbReference type="ARBA" id="ARBA00022982"/>
    </source>
</evidence>
<sequence>MAFFTSLNGSPFSLKSPSAVASIPNLIPSFFPKVFFPVLPLRSSPGLRVFSAPPRLQVHAMSTNQLRASVVTKGSWDSLVNDSEVPVLVEFYASWCGPCRMVHRIMDEIAEEYDGQIKCFVLNTDDDLEVAENYEIKAVPVVLLFKNGKKCESVVGTMPKDFYIAAINRAMES</sequence>
<dbReference type="FunFam" id="3.40.30.10:FF:000001">
    <property type="entry name" value="Thioredoxin"/>
    <property type="match status" value="1"/>
</dbReference>
<keyword evidence="3" id="KW-0249">Electron transport</keyword>
<dbReference type="AlphaFoldDB" id="A0AAN7JJ06"/>
<dbReference type="EMBL" id="JAXIOK010000022">
    <property type="protein sequence ID" value="KAK4744970.1"/>
    <property type="molecule type" value="Genomic_DNA"/>
</dbReference>
<dbReference type="PRINTS" id="PR00421">
    <property type="entry name" value="THIOREDOXIN"/>
</dbReference>
<proteinExistence type="predicted"/>
<evidence type="ECO:0000313" key="7">
    <source>
        <dbReference type="EMBL" id="KAK4744970.1"/>
    </source>
</evidence>
<dbReference type="NCBIfam" id="TIGR01068">
    <property type="entry name" value="thioredoxin"/>
    <property type="match status" value="1"/>
</dbReference>
<dbReference type="GO" id="GO:0005737">
    <property type="term" value="C:cytoplasm"/>
    <property type="evidence" value="ECO:0007669"/>
    <property type="project" value="TreeGrafter"/>
</dbReference>
<keyword evidence="4" id="KW-1015">Disulfide bond</keyword>
<dbReference type="Gene3D" id="3.40.30.10">
    <property type="entry name" value="Glutaredoxin"/>
    <property type="match status" value="1"/>
</dbReference>
<evidence type="ECO:0000256" key="1">
    <source>
        <dbReference type="ARBA" id="ARBA00022448"/>
    </source>
</evidence>
<evidence type="ECO:0000313" key="8">
    <source>
        <dbReference type="Proteomes" id="UP001345219"/>
    </source>
</evidence>
<dbReference type="SUPFAM" id="SSF52833">
    <property type="entry name" value="Thioredoxin-like"/>
    <property type="match status" value="1"/>
</dbReference>
<dbReference type="InterPro" id="IPR013766">
    <property type="entry name" value="Thioredoxin_domain"/>
</dbReference>
<reference evidence="7 8" key="1">
    <citation type="journal article" date="2023" name="Hortic Res">
        <title>Pangenome of water caltrop reveals structural variations and asymmetric subgenome divergence after allopolyploidization.</title>
        <authorList>
            <person name="Zhang X."/>
            <person name="Chen Y."/>
            <person name="Wang L."/>
            <person name="Yuan Y."/>
            <person name="Fang M."/>
            <person name="Shi L."/>
            <person name="Lu R."/>
            <person name="Comes H.P."/>
            <person name="Ma Y."/>
            <person name="Chen Y."/>
            <person name="Huang G."/>
            <person name="Zhou Y."/>
            <person name="Zheng Z."/>
            <person name="Qiu Y."/>
        </authorList>
    </citation>
    <scope>NUCLEOTIDE SEQUENCE [LARGE SCALE GENOMIC DNA]</scope>
    <source>
        <tissue evidence="7">Roots</tissue>
    </source>
</reference>
<protein>
    <recommendedName>
        <fullName evidence="6">Thioredoxin domain-containing protein</fullName>
    </recommendedName>
</protein>
<name>A0AAN7JJ06_9MYRT</name>
<dbReference type="PANTHER" id="PTHR45663:SF21">
    <property type="entry name" value="THIOREDOXIN M3, CHLOROPLASTIC"/>
    <property type="match status" value="1"/>
</dbReference>
<accession>A0AAN7JJ06</accession>
<keyword evidence="2" id="KW-0809">Transit peptide</keyword>
<keyword evidence="8" id="KW-1185">Reference proteome</keyword>